<reference evidence="9 10" key="1">
    <citation type="submission" date="2018-11" db="EMBL/GenBank/DDBJ databases">
        <title>Phylogenetic determinants of toxin gene distribution in genomes of Brevibacillus laterosporus.</title>
        <authorList>
            <person name="Glare T.R."/>
            <person name="Durrant A."/>
            <person name="Berry C."/>
            <person name="Palma L."/>
            <person name="Ormskirk M."/>
            <person name="Cox M.O."/>
        </authorList>
    </citation>
    <scope>NUCLEOTIDE SEQUENCE [LARGE SCALE GENOMIC DNA]</scope>
    <source>
        <strain evidence="9 10">1821L</strain>
    </source>
</reference>
<dbReference type="AlphaFoldDB" id="A0A518VCC4"/>
<keyword evidence="5" id="KW-0067">ATP-binding</keyword>
<keyword evidence="3" id="KW-0378">Hydrolase</keyword>
<dbReference type="Gene3D" id="3.90.320.10">
    <property type="match status" value="1"/>
</dbReference>
<keyword evidence="4" id="KW-0347">Helicase</keyword>
<evidence type="ECO:0000313" key="10">
    <source>
        <dbReference type="Proteomes" id="UP000319432"/>
    </source>
</evidence>
<dbReference type="InterPro" id="IPR011604">
    <property type="entry name" value="PDDEXK-like_dom_sf"/>
</dbReference>
<evidence type="ECO:0000256" key="7">
    <source>
        <dbReference type="ARBA" id="ARBA00023204"/>
    </source>
</evidence>
<sequence>MGKRKQVVVPKRFIDRFGENPNLWSFSKINTFENCSFEYYLARIKKVESKDNIYTVAGSCSHDILEDFYNGKIKYENMINRFEDGFLDIEISDFRFSNDEEKNIKMRKKYKESIVHFFNNHKPVNTKVISEQTVWIDVNGNLFLGYIDSIHKEDECYIITDYKSSSIYKGKKIQDQAKQLRLYALGLHQYGVELEKIKVRWNFIKYTNVTYKLKNGKFKTTSAERNGWVKAIETPLKKDIKSVYNIENWEVDLKFEECVKNNSLSQLHDEIKNKYEVGDCYVYPEINQKILDELVVEFENSINIINSRTDLEDDWEREEIGQKDSFYCSVLCGVKSHCKYYKKHLNNNGCKAKNEENTLNDLDLPWE</sequence>
<proteinExistence type="predicted"/>
<dbReference type="InterPro" id="IPR011335">
    <property type="entry name" value="Restrct_endonuc-II-like"/>
</dbReference>
<dbReference type="OrthoDB" id="9758506at2"/>
<dbReference type="GO" id="GO:0003677">
    <property type="term" value="F:DNA binding"/>
    <property type="evidence" value="ECO:0007669"/>
    <property type="project" value="UniProtKB-KW"/>
</dbReference>
<evidence type="ECO:0000256" key="2">
    <source>
        <dbReference type="ARBA" id="ARBA00022763"/>
    </source>
</evidence>
<evidence type="ECO:0000256" key="1">
    <source>
        <dbReference type="ARBA" id="ARBA00022741"/>
    </source>
</evidence>
<evidence type="ECO:0000256" key="6">
    <source>
        <dbReference type="ARBA" id="ARBA00023125"/>
    </source>
</evidence>
<organism evidence="9 10">
    <name type="scientific">Brevibacillus laterosporus</name>
    <name type="common">Bacillus laterosporus</name>
    <dbReference type="NCBI Taxonomy" id="1465"/>
    <lineage>
        <taxon>Bacteria</taxon>
        <taxon>Bacillati</taxon>
        <taxon>Bacillota</taxon>
        <taxon>Bacilli</taxon>
        <taxon>Bacillales</taxon>
        <taxon>Paenibacillaceae</taxon>
        <taxon>Brevibacillus</taxon>
    </lineage>
</organism>
<dbReference type="GO" id="GO:0006281">
    <property type="term" value="P:DNA repair"/>
    <property type="evidence" value="ECO:0007669"/>
    <property type="project" value="UniProtKB-KW"/>
</dbReference>
<dbReference type="InterPro" id="IPR038726">
    <property type="entry name" value="PDDEXK_AddAB-type"/>
</dbReference>
<dbReference type="Proteomes" id="UP000319432">
    <property type="component" value="Chromosome"/>
</dbReference>
<feature type="domain" description="PD-(D/E)XK endonuclease-like" evidence="8">
    <location>
        <begin position="24"/>
        <end position="228"/>
    </location>
</feature>
<keyword evidence="10" id="KW-1185">Reference proteome</keyword>
<dbReference type="GO" id="GO:0016787">
    <property type="term" value="F:hydrolase activity"/>
    <property type="evidence" value="ECO:0007669"/>
    <property type="project" value="UniProtKB-KW"/>
</dbReference>
<name>A0A518VCC4_BRELA</name>
<keyword evidence="1" id="KW-0547">Nucleotide-binding</keyword>
<dbReference type="SUPFAM" id="SSF52980">
    <property type="entry name" value="Restriction endonuclease-like"/>
    <property type="match status" value="1"/>
</dbReference>
<dbReference type="EMBL" id="CP033464">
    <property type="protein sequence ID" value="QDX94646.1"/>
    <property type="molecule type" value="Genomic_DNA"/>
</dbReference>
<evidence type="ECO:0000259" key="8">
    <source>
        <dbReference type="Pfam" id="PF12705"/>
    </source>
</evidence>
<evidence type="ECO:0000256" key="4">
    <source>
        <dbReference type="ARBA" id="ARBA00022806"/>
    </source>
</evidence>
<gene>
    <name evidence="9" type="ORF">EEL30_21630</name>
</gene>
<keyword evidence="2" id="KW-0227">DNA damage</keyword>
<dbReference type="Pfam" id="PF12705">
    <property type="entry name" value="PDDEXK_1"/>
    <property type="match status" value="1"/>
</dbReference>
<accession>A0A518VCC4</accession>
<evidence type="ECO:0000313" key="9">
    <source>
        <dbReference type="EMBL" id="QDX94646.1"/>
    </source>
</evidence>
<keyword evidence="6" id="KW-0238">DNA-binding</keyword>
<dbReference type="GO" id="GO:0005524">
    <property type="term" value="F:ATP binding"/>
    <property type="evidence" value="ECO:0007669"/>
    <property type="project" value="UniProtKB-KW"/>
</dbReference>
<dbReference type="GO" id="GO:0004386">
    <property type="term" value="F:helicase activity"/>
    <property type="evidence" value="ECO:0007669"/>
    <property type="project" value="UniProtKB-KW"/>
</dbReference>
<keyword evidence="7" id="KW-0234">DNA repair</keyword>
<protein>
    <recommendedName>
        <fullName evidence="8">PD-(D/E)XK endonuclease-like domain-containing protein</fullName>
    </recommendedName>
</protein>
<evidence type="ECO:0000256" key="5">
    <source>
        <dbReference type="ARBA" id="ARBA00022840"/>
    </source>
</evidence>
<evidence type="ECO:0000256" key="3">
    <source>
        <dbReference type="ARBA" id="ARBA00022801"/>
    </source>
</evidence>